<protein>
    <recommendedName>
        <fullName evidence="3">DUF3396 domain-containing protein</fullName>
    </recommendedName>
</protein>
<evidence type="ECO:0008006" key="3">
    <source>
        <dbReference type="Google" id="ProtNLM"/>
    </source>
</evidence>
<sequence length="317" mass="36140">MLARDVVRFAFYLPHDHPEIAEGVSHAVEAYMRGVGQGPKTICHAFTNDDEGDALTEARWNYVRRLLSPDRPFRFIEELPEDIADRMEKRGYATRVLLDGGLRSRNGYEFHYQARIPWRTPSLDTVSLLFATLPTEYLHEHGPTKVRELALEMASQLRFASGHVGFALRLYWPLRRADESIRAELARHPGIDLRPAWFEEQHLGERVDGVHWLNFLGQPVLGEAGGAELLRSRLQSADATVHELDENRVMVSLGQGPEAGDLASGHDLPTYREFARVLEPWLEPLPLTDATGEQGNLHDAMGFTQEEVRRWSRRFLD</sequence>
<name>S9PID2_CYSF2</name>
<dbReference type="EMBL" id="ANAH02000008">
    <property type="protein sequence ID" value="EPX62147.1"/>
    <property type="molecule type" value="Genomic_DNA"/>
</dbReference>
<evidence type="ECO:0000313" key="1">
    <source>
        <dbReference type="EMBL" id="EPX62147.1"/>
    </source>
</evidence>
<dbReference type="AlphaFoldDB" id="S9PID2"/>
<dbReference type="InterPro" id="IPR021815">
    <property type="entry name" value="TsiV"/>
</dbReference>
<dbReference type="Pfam" id="PF11876">
    <property type="entry name" value="TsiV"/>
    <property type="match status" value="1"/>
</dbReference>
<evidence type="ECO:0000313" key="2">
    <source>
        <dbReference type="Proteomes" id="UP000011682"/>
    </source>
</evidence>
<organism evidence="1 2">
    <name type="scientific">Cystobacter fuscus (strain ATCC 25194 / DSM 2262 / NBRC 100088 / M29)</name>
    <dbReference type="NCBI Taxonomy" id="1242864"/>
    <lineage>
        <taxon>Bacteria</taxon>
        <taxon>Pseudomonadati</taxon>
        <taxon>Myxococcota</taxon>
        <taxon>Myxococcia</taxon>
        <taxon>Myxococcales</taxon>
        <taxon>Cystobacterineae</taxon>
        <taxon>Archangiaceae</taxon>
        <taxon>Cystobacter</taxon>
    </lineage>
</organism>
<keyword evidence="2" id="KW-1185">Reference proteome</keyword>
<comment type="caution">
    <text evidence="1">The sequence shown here is derived from an EMBL/GenBank/DDBJ whole genome shotgun (WGS) entry which is preliminary data.</text>
</comment>
<accession>S9PID2</accession>
<reference evidence="1" key="1">
    <citation type="submission" date="2013-05" db="EMBL/GenBank/DDBJ databases">
        <title>Genome assembly of Cystobacter fuscus DSM 2262.</title>
        <authorList>
            <person name="Sharma G."/>
            <person name="Khatri I."/>
            <person name="Kaur C."/>
            <person name="Mayilraj S."/>
            <person name="Subramanian S."/>
        </authorList>
    </citation>
    <scope>NUCLEOTIDE SEQUENCE [LARGE SCALE GENOMIC DNA]</scope>
    <source>
        <strain evidence="1">DSM 2262</strain>
    </source>
</reference>
<gene>
    <name evidence="1" type="ORF">D187_010051</name>
</gene>
<dbReference type="Proteomes" id="UP000011682">
    <property type="component" value="Unassembled WGS sequence"/>
</dbReference>
<proteinExistence type="predicted"/>